<reference evidence="2" key="1">
    <citation type="journal article" date="2022" name="Mol. Ecol. Resour.">
        <title>The genomes of chicory, endive, great burdock and yacon provide insights into Asteraceae palaeo-polyploidization history and plant inulin production.</title>
        <authorList>
            <person name="Fan W."/>
            <person name="Wang S."/>
            <person name="Wang H."/>
            <person name="Wang A."/>
            <person name="Jiang F."/>
            <person name="Liu H."/>
            <person name="Zhao H."/>
            <person name="Xu D."/>
            <person name="Zhang Y."/>
        </authorList>
    </citation>
    <scope>NUCLEOTIDE SEQUENCE [LARGE SCALE GENOMIC DNA]</scope>
    <source>
        <strain evidence="2">cv. Yunnan</strain>
    </source>
</reference>
<reference evidence="1 2" key="2">
    <citation type="journal article" date="2022" name="Mol. Ecol. Resour.">
        <title>The genomes of chicory, endive, great burdock and yacon provide insights into Asteraceae paleo-polyploidization history and plant inulin production.</title>
        <authorList>
            <person name="Fan W."/>
            <person name="Wang S."/>
            <person name="Wang H."/>
            <person name="Wang A."/>
            <person name="Jiang F."/>
            <person name="Liu H."/>
            <person name="Zhao H."/>
            <person name="Xu D."/>
            <person name="Zhang Y."/>
        </authorList>
    </citation>
    <scope>NUCLEOTIDE SEQUENCE [LARGE SCALE GENOMIC DNA]</scope>
    <source>
        <strain evidence="2">cv. Yunnan</strain>
        <tissue evidence="1">Leaves</tissue>
    </source>
</reference>
<protein>
    <submittedName>
        <fullName evidence="1">Uncharacterized protein</fullName>
    </submittedName>
</protein>
<gene>
    <name evidence="1" type="ORF">L1987_10211</name>
</gene>
<organism evidence="1 2">
    <name type="scientific">Smallanthus sonchifolius</name>
    <dbReference type="NCBI Taxonomy" id="185202"/>
    <lineage>
        <taxon>Eukaryota</taxon>
        <taxon>Viridiplantae</taxon>
        <taxon>Streptophyta</taxon>
        <taxon>Embryophyta</taxon>
        <taxon>Tracheophyta</taxon>
        <taxon>Spermatophyta</taxon>
        <taxon>Magnoliopsida</taxon>
        <taxon>eudicotyledons</taxon>
        <taxon>Gunneridae</taxon>
        <taxon>Pentapetalae</taxon>
        <taxon>asterids</taxon>
        <taxon>campanulids</taxon>
        <taxon>Asterales</taxon>
        <taxon>Asteraceae</taxon>
        <taxon>Asteroideae</taxon>
        <taxon>Heliantheae alliance</taxon>
        <taxon>Millerieae</taxon>
        <taxon>Smallanthus</taxon>
    </lineage>
</organism>
<sequence>MEKAEVKGDVRRMRDGEEEQQDGQPDLEEQQIRKLANRTGEAGTPPPPSPVPDRTCVIKMGELAAEEHAKYILTVEKKKDDVESVLMEHLRINGVYWGLTTLDIWPGAELHTGQIFCCIGALAITGCLHYVDKDLLGWWLCERQVKSGGLNGRPEKLSDVCYSWWVLSSLIMIDRVHWIDKEKLVKFILDCQDKENGGISDRPDDAVDVFHTYFGIAGLSLLEYPRLKAIDPAYALPVDVVNRIFLN</sequence>
<keyword evidence="2" id="KW-1185">Reference proteome</keyword>
<dbReference type="Proteomes" id="UP001056120">
    <property type="component" value="Linkage Group LG03"/>
</dbReference>
<proteinExistence type="predicted"/>
<comment type="caution">
    <text evidence="1">The sequence shown here is derived from an EMBL/GenBank/DDBJ whole genome shotgun (WGS) entry which is preliminary data.</text>
</comment>
<evidence type="ECO:0000313" key="1">
    <source>
        <dbReference type="EMBL" id="KAI3822616.1"/>
    </source>
</evidence>
<evidence type="ECO:0000313" key="2">
    <source>
        <dbReference type="Proteomes" id="UP001056120"/>
    </source>
</evidence>
<dbReference type="EMBL" id="CM042020">
    <property type="protein sequence ID" value="KAI3822616.1"/>
    <property type="molecule type" value="Genomic_DNA"/>
</dbReference>
<accession>A0ACB9JRG4</accession>
<name>A0ACB9JRG4_9ASTR</name>